<organism evidence="3 5">
    <name type="scientific">Flavobacterium glycines</name>
    <dbReference type="NCBI Taxonomy" id="551990"/>
    <lineage>
        <taxon>Bacteria</taxon>
        <taxon>Pseudomonadati</taxon>
        <taxon>Bacteroidota</taxon>
        <taxon>Flavobacteriia</taxon>
        <taxon>Flavobacteriales</taxon>
        <taxon>Flavobacteriaceae</taxon>
        <taxon>Flavobacterium</taxon>
    </lineage>
</organism>
<dbReference type="Proteomes" id="UP000182367">
    <property type="component" value="Unassembled WGS sequence"/>
</dbReference>
<dbReference type="EMBL" id="LVEO01000001">
    <property type="protein sequence ID" value="OCB74916.1"/>
    <property type="molecule type" value="Genomic_DNA"/>
</dbReference>
<gene>
    <name evidence="3" type="ORF">FBGL_00120</name>
    <name evidence="2" type="ORF">FGL01_19360</name>
    <name evidence="4" type="ORF">SAMN05192550_2178</name>
</gene>
<dbReference type="Pfam" id="PF00175">
    <property type="entry name" value="NAD_binding_1"/>
    <property type="match status" value="1"/>
</dbReference>
<evidence type="ECO:0000313" key="6">
    <source>
        <dbReference type="Proteomes" id="UP000182367"/>
    </source>
</evidence>
<dbReference type="Proteomes" id="UP000093226">
    <property type="component" value="Unassembled WGS sequence"/>
</dbReference>
<feature type="domain" description="FAD-binding FR-type" evidence="1">
    <location>
        <begin position="1"/>
        <end position="102"/>
    </location>
</feature>
<dbReference type="RefSeq" id="WP_066323509.1">
    <property type="nucleotide sequence ID" value="NZ_BJVF01000003.1"/>
</dbReference>
<dbReference type="PRINTS" id="PR00410">
    <property type="entry name" value="PHEHYDRXLASE"/>
</dbReference>
<dbReference type="InterPro" id="IPR017938">
    <property type="entry name" value="Riboflavin_synthase-like_b-brl"/>
</dbReference>
<dbReference type="InterPro" id="IPR001433">
    <property type="entry name" value="OxRdtase_FAD/NAD-bd"/>
</dbReference>
<dbReference type="InterPro" id="IPR039261">
    <property type="entry name" value="FNR_nucleotide-bd"/>
</dbReference>
<protein>
    <submittedName>
        <fullName evidence="3">Flavodoxin reductase</fullName>
    </submittedName>
</protein>
<evidence type="ECO:0000313" key="2">
    <source>
        <dbReference type="EMBL" id="GEL11197.1"/>
    </source>
</evidence>
<dbReference type="Pfam" id="PF00970">
    <property type="entry name" value="FAD_binding_6"/>
    <property type="match status" value="1"/>
</dbReference>
<dbReference type="PROSITE" id="PS51384">
    <property type="entry name" value="FAD_FR"/>
    <property type="match status" value="1"/>
</dbReference>
<dbReference type="InterPro" id="IPR017927">
    <property type="entry name" value="FAD-bd_FR_type"/>
</dbReference>
<dbReference type="AlphaFoldDB" id="A0A1B9DZ08"/>
<accession>A0A1B9DZ08</accession>
<dbReference type="Proteomes" id="UP000321579">
    <property type="component" value="Unassembled WGS sequence"/>
</dbReference>
<comment type="caution">
    <text evidence="3">The sequence shown here is derived from an EMBL/GenBank/DDBJ whole genome shotgun (WGS) entry which is preliminary data.</text>
</comment>
<dbReference type="Gene3D" id="3.40.50.80">
    <property type="entry name" value="Nucleotide-binding domain of ferredoxin-NADP reductase (FNR) module"/>
    <property type="match status" value="1"/>
</dbReference>
<dbReference type="SUPFAM" id="SSF63380">
    <property type="entry name" value="Riboflavin synthase domain-like"/>
    <property type="match status" value="1"/>
</dbReference>
<proteinExistence type="predicted"/>
<dbReference type="SUPFAM" id="SSF52343">
    <property type="entry name" value="Ferredoxin reductase-like, C-terminal NADP-linked domain"/>
    <property type="match status" value="1"/>
</dbReference>
<dbReference type="PANTHER" id="PTHR47354:SF5">
    <property type="entry name" value="PROTEIN RFBI"/>
    <property type="match status" value="1"/>
</dbReference>
<keyword evidence="6" id="KW-1185">Reference proteome</keyword>
<evidence type="ECO:0000313" key="7">
    <source>
        <dbReference type="Proteomes" id="UP000321579"/>
    </source>
</evidence>
<sequence>MDNYVVKVLQAVFITHDVKRFVVEKPEGYHFIPGQATEVSINLPEWKDELRPFTFTCLRDENHLEFIIKIYNDHKGVTAMLGRVNKGDELIIRDVWGAIQYKKPGIFIAGGAGITPFIAIFRDLYQKDQLKGNRLIYSNKTSEDVILAEELQKMLGDDFINIFTRENVTGFMGKRIDRKYLIENIADFGQHFYICGPSTFVKSISNLLIELGATADEVVFEK</sequence>
<dbReference type="EMBL" id="FNEO01000003">
    <property type="protein sequence ID" value="SDJ46906.1"/>
    <property type="molecule type" value="Genomic_DNA"/>
</dbReference>
<dbReference type="InterPro" id="IPR050415">
    <property type="entry name" value="MRET"/>
</dbReference>
<dbReference type="STRING" id="551990.SAMN05192550_2178"/>
<evidence type="ECO:0000313" key="3">
    <source>
        <dbReference type="EMBL" id="OCB74916.1"/>
    </source>
</evidence>
<reference evidence="4 6" key="3">
    <citation type="submission" date="2016-10" db="EMBL/GenBank/DDBJ databases">
        <authorList>
            <person name="Varghese N."/>
            <person name="Submissions S."/>
        </authorList>
    </citation>
    <scope>NUCLEOTIDE SEQUENCE [LARGE SCALE GENOMIC DNA]</scope>
    <source>
        <strain evidence="4 6">Gm-149</strain>
    </source>
</reference>
<dbReference type="InterPro" id="IPR008333">
    <property type="entry name" value="Cbr1-like_FAD-bd_dom"/>
</dbReference>
<dbReference type="EMBL" id="BJVF01000003">
    <property type="protein sequence ID" value="GEL11197.1"/>
    <property type="molecule type" value="Genomic_DNA"/>
</dbReference>
<evidence type="ECO:0000313" key="5">
    <source>
        <dbReference type="Proteomes" id="UP000093226"/>
    </source>
</evidence>
<dbReference type="OrthoDB" id="9789468at2"/>
<name>A0A1B9DZ08_9FLAO</name>
<dbReference type="GO" id="GO:0016491">
    <property type="term" value="F:oxidoreductase activity"/>
    <property type="evidence" value="ECO:0007669"/>
    <property type="project" value="InterPro"/>
</dbReference>
<reference evidence="3" key="2">
    <citation type="submission" date="2016-03" db="EMBL/GenBank/DDBJ databases">
        <authorList>
            <person name="Ploux O."/>
        </authorList>
    </citation>
    <scope>NUCLEOTIDE SEQUENCE</scope>
    <source>
        <strain evidence="3">NBRC 105008</strain>
    </source>
</reference>
<reference evidence="5" key="1">
    <citation type="submission" date="2016-03" db="EMBL/GenBank/DDBJ databases">
        <title>Draft genome sequence of Paenibacillus glacialis DSM 22343.</title>
        <authorList>
            <person name="Shin S.-K."/>
            <person name="Yi H."/>
        </authorList>
    </citation>
    <scope>NUCLEOTIDE SEQUENCE [LARGE SCALE GENOMIC DNA]</scope>
    <source>
        <strain evidence="5">NBRC 105008</strain>
    </source>
</reference>
<dbReference type="Gene3D" id="2.40.30.10">
    <property type="entry name" value="Translation factors"/>
    <property type="match status" value="1"/>
</dbReference>
<dbReference type="CDD" id="cd06196">
    <property type="entry name" value="FNR_like_1"/>
    <property type="match status" value="1"/>
</dbReference>
<dbReference type="PANTHER" id="PTHR47354">
    <property type="entry name" value="NADH OXIDOREDUCTASE HCR"/>
    <property type="match status" value="1"/>
</dbReference>
<evidence type="ECO:0000313" key="4">
    <source>
        <dbReference type="EMBL" id="SDJ46906.1"/>
    </source>
</evidence>
<evidence type="ECO:0000259" key="1">
    <source>
        <dbReference type="PROSITE" id="PS51384"/>
    </source>
</evidence>
<reference evidence="2 7" key="4">
    <citation type="submission" date="2019-07" db="EMBL/GenBank/DDBJ databases">
        <title>Whole genome shotgun sequence of Flavobacterium glycines NBRC 105008.</title>
        <authorList>
            <person name="Hosoyama A."/>
            <person name="Uohara A."/>
            <person name="Ohji S."/>
            <person name="Ichikawa N."/>
        </authorList>
    </citation>
    <scope>NUCLEOTIDE SEQUENCE [LARGE SCALE GENOMIC DNA]</scope>
    <source>
        <strain evidence="2 7">NBRC 105008</strain>
    </source>
</reference>